<keyword evidence="5" id="KW-0521">NADP</keyword>
<organism evidence="16 17">
    <name type="scientific">Alternaria tenuissima</name>
    <dbReference type="NCBI Taxonomy" id="119927"/>
    <lineage>
        <taxon>Eukaryota</taxon>
        <taxon>Fungi</taxon>
        <taxon>Dikarya</taxon>
        <taxon>Ascomycota</taxon>
        <taxon>Pezizomycotina</taxon>
        <taxon>Dothideomycetes</taxon>
        <taxon>Pleosporomycetidae</taxon>
        <taxon>Pleosporales</taxon>
        <taxon>Pleosporineae</taxon>
        <taxon>Pleosporaceae</taxon>
        <taxon>Alternaria</taxon>
        <taxon>Alternaria sect. Alternaria</taxon>
        <taxon>Alternaria alternata complex</taxon>
    </lineage>
</organism>
<keyword evidence="9 14" id="KW-0756">Sterol biosynthesis</keyword>
<gene>
    <name evidence="16" type="ORF">AA0114_g8565</name>
</gene>
<protein>
    <recommendedName>
        <fullName evidence="14">Delta(24(24(1)))-sterol reductase</fullName>
        <ecNumber evidence="14">1.3.1.71</ecNumber>
    </recommendedName>
    <alternativeName>
        <fullName evidence="14">C-24(28) sterol reductase</fullName>
    </alternativeName>
    <alternativeName>
        <fullName evidence="14">Sterol Delta(24(28))-reductase</fullName>
    </alternativeName>
</protein>
<feature type="transmembrane region" description="Helical" evidence="14">
    <location>
        <begin position="103"/>
        <end position="124"/>
    </location>
</feature>
<keyword evidence="12 14" id="KW-1207">Sterol metabolism</keyword>
<sequence>MSRATRPKSRTANSSVTESETSESKGQQNWSPTDASTAREFGGPLGMLAMMIGLPLLMYFMWAGAVFYDGQIPRPAQNESFAAFAQHLWFLIRTEAYPTKRAWCIYWSFGFTQLAFYALLPGVYRKGQPLPHLGGRQLDYYCSAMWSFYTSVALGVVLHFSGYFRLDVLIGEYGPLMSVAIISGFLCSFVAYFSAIVRGATLRMSGNHIVDFFIGAELNPRMFGILDLKMLVEVRIAWFILFFLALSTCLKQFE</sequence>
<comment type="subcellular location">
    <subcellularLocation>
        <location evidence="1">Membrane</location>
        <topology evidence="1">Multi-pass membrane protein</topology>
    </subcellularLocation>
</comment>
<evidence type="ECO:0000256" key="2">
    <source>
        <dbReference type="ARBA" id="ARBA00005402"/>
    </source>
</evidence>
<keyword evidence="13 14" id="KW-0753">Steroid metabolism</keyword>
<keyword evidence="8 14" id="KW-0560">Oxidoreductase</keyword>
<feature type="transmembrane region" description="Helical" evidence="14">
    <location>
        <begin position="176"/>
        <end position="197"/>
    </location>
</feature>
<evidence type="ECO:0000256" key="15">
    <source>
        <dbReference type="SAM" id="MobiDB-lite"/>
    </source>
</evidence>
<dbReference type="Proteomes" id="UP000292402">
    <property type="component" value="Unassembled WGS sequence"/>
</dbReference>
<comment type="caution">
    <text evidence="14">Lacks conserved residue(s) required for the propagation of feature annotation.</text>
</comment>
<evidence type="ECO:0000313" key="16">
    <source>
        <dbReference type="EMBL" id="RYN46026.1"/>
    </source>
</evidence>
<feature type="transmembrane region" description="Helical" evidence="14">
    <location>
        <begin position="236"/>
        <end position="253"/>
    </location>
</feature>
<dbReference type="PANTHER" id="PTHR21257:SF31">
    <property type="entry name" value="DELTA(24(24(1)))-STEROL REDUCTASE ERG4"/>
    <property type="match status" value="1"/>
</dbReference>
<evidence type="ECO:0000256" key="9">
    <source>
        <dbReference type="ARBA" id="ARBA00023011"/>
    </source>
</evidence>
<name>A0A4Q4M993_9PLEO</name>
<evidence type="ECO:0000256" key="12">
    <source>
        <dbReference type="ARBA" id="ARBA00023166"/>
    </source>
</evidence>
<dbReference type="Pfam" id="PF01222">
    <property type="entry name" value="ERG4_ERG24"/>
    <property type="match status" value="1"/>
</dbReference>
<evidence type="ECO:0000256" key="14">
    <source>
        <dbReference type="RuleBase" id="RU369120"/>
    </source>
</evidence>
<evidence type="ECO:0000256" key="13">
    <source>
        <dbReference type="ARBA" id="ARBA00023221"/>
    </source>
</evidence>
<evidence type="ECO:0000256" key="8">
    <source>
        <dbReference type="ARBA" id="ARBA00023002"/>
    </source>
</evidence>
<feature type="transmembrane region" description="Helical" evidence="14">
    <location>
        <begin position="144"/>
        <end position="164"/>
    </location>
</feature>
<dbReference type="PANTHER" id="PTHR21257">
    <property type="entry name" value="DELTA(14)-STEROL REDUCTASE"/>
    <property type="match status" value="1"/>
</dbReference>
<dbReference type="EC" id="1.3.1.71" evidence="14"/>
<dbReference type="GO" id="GO:0000246">
    <property type="term" value="F:Delta24(24-1) sterol reductase activity"/>
    <property type="evidence" value="ECO:0007669"/>
    <property type="project" value="UniProtKB-EC"/>
</dbReference>
<keyword evidence="6 14" id="KW-0752">Steroid biosynthesis</keyword>
<keyword evidence="4 14" id="KW-0812">Transmembrane</keyword>
<evidence type="ECO:0000256" key="5">
    <source>
        <dbReference type="ARBA" id="ARBA00022857"/>
    </source>
</evidence>
<evidence type="ECO:0000256" key="1">
    <source>
        <dbReference type="ARBA" id="ARBA00004141"/>
    </source>
</evidence>
<comment type="catalytic activity">
    <reaction evidence="14">
        <text>ergosterol + NADP(+) = ergosta-5,7,22,24(28)-tetraen-3beta-ol + NADPH + H(+)</text>
        <dbReference type="Rhea" id="RHEA:18501"/>
        <dbReference type="ChEBI" id="CHEBI:15378"/>
        <dbReference type="ChEBI" id="CHEBI:16933"/>
        <dbReference type="ChEBI" id="CHEBI:18249"/>
        <dbReference type="ChEBI" id="CHEBI:57783"/>
        <dbReference type="ChEBI" id="CHEBI:58349"/>
        <dbReference type="EC" id="1.3.1.71"/>
    </reaction>
</comment>
<keyword evidence="7 14" id="KW-1133">Transmembrane helix</keyword>
<keyword evidence="10 14" id="KW-0443">Lipid metabolism</keyword>
<feature type="transmembrane region" description="Helical" evidence="14">
    <location>
        <begin position="45"/>
        <end position="68"/>
    </location>
</feature>
<evidence type="ECO:0000256" key="4">
    <source>
        <dbReference type="ARBA" id="ARBA00022692"/>
    </source>
</evidence>
<accession>A0A4Q4M993</accession>
<proteinExistence type="inferred from homology"/>
<comment type="similarity">
    <text evidence="2 14">Belongs to the ERG4/ERG24 family.</text>
</comment>
<dbReference type="GO" id="GO:0005789">
    <property type="term" value="C:endoplasmic reticulum membrane"/>
    <property type="evidence" value="ECO:0007669"/>
    <property type="project" value="TreeGrafter"/>
</dbReference>
<evidence type="ECO:0000256" key="7">
    <source>
        <dbReference type="ARBA" id="ARBA00022989"/>
    </source>
</evidence>
<comment type="pathway">
    <text evidence="14">Steroid metabolism; ergosterol biosynthesis.</text>
</comment>
<dbReference type="GO" id="GO:0006696">
    <property type="term" value="P:ergosterol biosynthetic process"/>
    <property type="evidence" value="ECO:0007669"/>
    <property type="project" value="TreeGrafter"/>
</dbReference>
<evidence type="ECO:0000256" key="6">
    <source>
        <dbReference type="ARBA" id="ARBA00022955"/>
    </source>
</evidence>
<dbReference type="EMBL" id="PDXA01000031">
    <property type="protein sequence ID" value="RYN46026.1"/>
    <property type="molecule type" value="Genomic_DNA"/>
</dbReference>
<feature type="region of interest" description="Disordered" evidence="15">
    <location>
        <begin position="1"/>
        <end position="36"/>
    </location>
</feature>
<comment type="caution">
    <text evidence="16">The sequence shown here is derived from an EMBL/GenBank/DDBJ whole genome shotgun (WGS) entry which is preliminary data.</text>
</comment>
<reference evidence="17" key="1">
    <citation type="journal article" date="2019" name="bioRxiv">
        <title>Genomics, evolutionary history and diagnostics of the Alternaria alternata species group including apple and Asian pear pathotypes.</title>
        <authorList>
            <person name="Armitage A.D."/>
            <person name="Cockerton H.M."/>
            <person name="Sreenivasaprasad S."/>
            <person name="Woodhall J.W."/>
            <person name="Lane C.R."/>
            <person name="Harrison R.J."/>
            <person name="Clarkson J.P."/>
        </authorList>
    </citation>
    <scope>NUCLEOTIDE SEQUENCE [LARGE SCALE GENOMIC DNA]</scope>
    <source>
        <strain evidence="17">FERA 1082</strain>
    </source>
</reference>
<evidence type="ECO:0000256" key="10">
    <source>
        <dbReference type="ARBA" id="ARBA00023098"/>
    </source>
</evidence>
<keyword evidence="3 14" id="KW-0444">Lipid biosynthesis</keyword>
<keyword evidence="11 14" id="KW-0472">Membrane</keyword>
<dbReference type="AlphaFoldDB" id="A0A4Q4M993"/>
<feature type="compositionally biased region" description="Polar residues" evidence="15">
    <location>
        <begin position="25"/>
        <end position="36"/>
    </location>
</feature>
<evidence type="ECO:0000313" key="17">
    <source>
        <dbReference type="Proteomes" id="UP000292402"/>
    </source>
</evidence>
<evidence type="ECO:0000256" key="11">
    <source>
        <dbReference type="ARBA" id="ARBA00023136"/>
    </source>
</evidence>
<evidence type="ECO:0000256" key="3">
    <source>
        <dbReference type="ARBA" id="ARBA00022516"/>
    </source>
</evidence>
<dbReference type="InterPro" id="IPR001171">
    <property type="entry name" value="ERG24_DHCR-like"/>
</dbReference>